<dbReference type="Gene3D" id="3.90.1150.10">
    <property type="entry name" value="Aspartate Aminotransferase, domain 1"/>
    <property type="match status" value="1"/>
</dbReference>
<dbReference type="Pfam" id="PF00155">
    <property type="entry name" value="Aminotran_1_2"/>
    <property type="match status" value="1"/>
</dbReference>
<dbReference type="SUPFAM" id="SSF46785">
    <property type="entry name" value="Winged helix' DNA-binding domain"/>
    <property type="match status" value="1"/>
</dbReference>
<evidence type="ECO:0000313" key="7">
    <source>
        <dbReference type="EMBL" id="MCP1676139.1"/>
    </source>
</evidence>
<dbReference type="Gene3D" id="3.40.640.10">
    <property type="entry name" value="Type I PLP-dependent aspartate aminotransferase-like (Major domain)"/>
    <property type="match status" value="1"/>
</dbReference>
<dbReference type="EMBL" id="JALJXV010000008">
    <property type="protein sequence ID" value="MCP1676139.1"/>
    <property type="molecule type" value="Genomic_DNA"/>
</dbReference>
<keyword evidence="4 7" id="KW-0238">DNA-binding</keyword>
<organism evidence="7 8">
    <name type="scientific">Natronocella acetinitrilica</name>
    <dbReference type="NCBI Taxonomy" id="414046"/>
    <lineage>
        <taxon>Bacteria</taxon>
        <taxon>Pseudomonadati</taxon>
        <taxon>Pseudomonadota</taxon>
        <taxon>Gammaproteobacteria</taxon>
        <taxon>Chromatiales</taxon>
        <taxon>Ectothiorhodospiraceae</taxon>
        <taxon>Natronocella</taxon>
    </lineage>
</organism>
<dbReference type="GO" id="GO:0003700">
    <property type="term" value="F:DNA-binding transcription factor activity"/>
    <property type="evidence" value="ECO:0007669"/>
    <property type="project" value="InterPro"/>
</dbReference>
<evidence type="ECO:0000256" key="2">
    <source>
        <dbReference type="ARBA" id="ARBA00022898"/>
    </source>
</evidence>
<dbReference type="Gene3D" id="1.10.10.10">
    <property type="entry name" value="Winged helix-like DNA-binding domain superfamily/Winged helix DNA-binding domain"/>
    <property type="match status" value="1"/>
</dbReference>
<proteinExistence type="inferred from homology"/>
<reference evidence="7" key="1">
    <citation type="submission" date="2022-03" db="EMBL/GenBank/DDBJ databases">
        <title>Genomic Encyclopedia of Type Strains, Phase III (KMG-III): the genomes of soil and plant-associated and newly described type strains.</title>
        <authorList>
            <person name="Whitman W."/>
        </authorList>
    </citation>
    <scope>NUCLEOTIDE SEQUENCE</scope>
    <source>
        <strain evidence="7">ANL 6-2</strain>
    </source>
</reference>
<dbReference type="PANTHER" id="PTHR46577">
    <property type="entry name" value="HTH-TYPE TRANSCRIPTIONAL REGULATORY PROTEIN GABR"/>
    <property type="match status" value="1"/>
</dbReference>
<comment type="similarity">
    <text evidence="1">In the C-terminal section; belongs to the class-I pyridoxal-phosphate-dependent aminotransferase family.</text>
</comment>
<name>A0AAE3G6V6_9GAMM</name>
<evidence type="ECO:0000259" key="6">
    <source>
        <dbReference type="PROSITE" id="PS50949"/>
    </source>
</evidence>
<dbReference type="InterPro" id="IPR036388">
    <property type="entry name" value="WH-like_DNA-bd_sf"/>
</dbReference>
<dbReference type="GO" id="GO:0003677">
    <property type="term" value="F:DNA binding"/>
    <property type="evidence" value="ECO:0007669"/>
    <property type="project" value="UniProtKB-KW"/>
</dbReference>
<dbReference type="InterPro" id="IPR015421">
    <property type="entry name" value="PyrdxlP-dep_Trfase_major"/>
</dbReference>
<accession>A0AAE3G6V6</accession>
<gene>
    <name evidence="7" type="ORF">J2T57_003298</name>
</gene>
<keyword evidence="5" id="KW-0804">Transcription</keyword>
<dbReference type="InterPro" id="IPR051446">
    <property type="entry name" value="HTH_trans_reg/aminotransferase"/>
</dbReference>
<dbReference type="CDD" id="cd00609">
    <property type="entry name" value="AAT_like"/>
    <property type="match status" value="1"/>
</dbReference>
<evidence type="ECO:0000313" key="8">
    <source>
        <dbReference type="Proteomes" id="UP001205843"/>
    </source>
</evidence>
<dbReference type="PANTHER" id="PTHR46577:SF2">
    <property type="entry name" value="TRANSCRIPTIONAL REGULATORY PROTEIN"/>
    <property type="match status" value="1"/>
</dbReference>
<dbReference type="PROSITE" id="PS50949">
    <property type="entry name" value="HTH_GNTR"/>
    <property type="match status" value="1"/>
</dbReference>
<sequence length="472" mass="51689">MKMMPLSREIRQPLVDQVVMVVEQAVEQLELRDGDRVPSIRHAAQQLEVSRNVVVEAYDRLVARGRLQARPGSGFFIRARQPAIGQPEPLPHESQDIDAVSLLRSGMQTAGTMHRPGWGELPADWLDNDGLRRALLAAARDATGEPIQYGHPAGLPGLRMQLHLTLLQAGIKADPGQIITTQGASQALDIIARLFLQPGDTVLVDDPGYYTLFAHLRTLGVRIVGIPRGAQRLDTDLLEQRIEQHRPVAYFINAVLHNPTGTSLSPACAHRLLAIAERNDLLLVEDDVYGELHPGEPMRLAALGELGQVIYVSSFSKTLSSSLRVGYLAASPEVARRALDMKLLSSLATPCITERAVLFMLENGQFRRHLSGVRKRLARVRRRVVQRLEELGLRVGDDGIGGLFVWAELPGGVDAAELTRIAAEDGVMLAPGHVFRPGGEHGSYLRFNIAHTDHAAVYEVLGGAIRRLSTPS</sequence>
<keyword evidence="3" id="KW-0805">Transcription regulation</keyword>
<evidence type="ECO:0000256" key="4">
    <source>
        <dbReference type="ARBA" id="ARBA00023125"/>
    </source>
</evidence>
<evidence type="ECO:0000256" key="1">
    <source>
        <dbReference type="ARBA" id="ARBA00005384"/>
    </source>
</evidence>
<dbReference type="CDD" id="cd07377">
    <property type="entry name" value="WHTH_GntR"/>
    <property type="match status" value="1"/>
</dbReference>
<evidence type="ECO:0000256" key="5">
    <source>
        <dbReference type="ARBA" id="ARBA00023163"/>
    </source>
</evidence>
<dbReference type="RefSeq" id="WP_253481020.1">
    <property type="nucleotide sequence ID" value="NZ_JALJXV010000008.1"/>
</dbReference>
<protein>
    <submittedName>
        <fullName evidence="7">DNA-binding transcriptional MocR family regulator</fullName>
    </submittedName>
</protein>
<evidence type="ECO:0000256" key="3">
    <source>
        <dbReference type="ARBA" id="ARBA00023015"/>
    </source>
</evidence>
<dbReference type="SMART" id="SM00345">
    <property type="entry name" value="HTH_GNTR"/>
    <property type="match status" value="1"/>
</dbReference>
<dbReference type="GO" id="GO:0030170">
    <property type="term" value="F:pyridoxal phosphate binding"/>
    <property type="evidence" value="ECO:0007669"/>
    <property type="project" value="InterPro"/>
</dbReference>
<dbReference type="InterPro" id="IPR015422">
    <property type="entry name" value="PyrdxlP-dep_Trfase_small"/>
</dbReference>
<dbReference type="SUPFAM" id="SSF53383">
    <property type="entry name" value="PLP-dependent transferases"/>
    <property type="match status" value="1"/>
</dbReference>
<comment type="caution">
    <text evidence="7">The sequence shown here is derived from an EMBL/GenBank/DDBJ whole genome shotgun (WGS) entry which is preliminary data.</text>
</comment>
<dbReference type="AlphaFoldDB" id="A0AAE3G6V6"/>
<dbReference type="InterPro" id="IPR000524">
    <property type="entry name" value="Tscrpt_reg_HTH_GntR"/>
</dbReference>
<feature type="domain" description="HTH gntR-type" evidence="6">
    <location>
        <begin position="12"/>
        <end position="80"/>
    </location>
</feature>
<dbReference type="InterPro" id="IPR004839">
    <property type="entry name" value="Aminotransferase_I/II_large"/>
</dbReference>
<dbReference type="Pfam" id="PF00392">
    <property type="entry name" value="GntR"/>
    <property type="match status" value="1"/>
</dbReference>
<keyword evidence="8" id="KW-1185">Reference proteome</keyword>
<dbReference type="InterPro" id="IPR036390">
    <property type="entry name" value="WH_DNA-bd_sf"/>
</dbReference>
<dbReference type="Proteomes" id="UP001205843">
    <property type="component" value="Unassembled WGS sequence"/>
</dbReference>
<dbReference type="InterPro" id="IPR015424">
    <property type="entry name" value="PyrdxlP-dep_Trfase"/>
</dbReference>
<keyword evidence="2" id="KW-0663">Pyridoxal phosphate</keyword>